<gene>
    <name evidence="1" type="ORF">HDF22_002470</name>
</gene>
<proteinExistence type="predicted"/>
<name>A0A1N7EHE8_9SPHI</name>
<dbReference type="Pfam" id="PF17555">
    <property type="entry name" value="TssN"/>
    <property type="match status" value="1"/>
</dbReference>
<protein>
    <submittedName>
        <fullName evidence="1">Uncharacterized protein</fullName>
    </submittedName>
</protein>
<sequence>MDVKSFFIRYLIFPLIFVIAAAIMTIINKKNKLLSNKRLIVIILLTAVILGIPGLLGFLDLQFMPWGYLFCQLIYLALGSVYVWLAGKYQENELLNKKGFFIFCTLISCLLGVYLFKLGFDWLNNLRYGLWAATSIFIFLLPPIFWWAYIAFMSIPLEIYKVWQYPRTPEDISMEHLNFDKLMVLELDLYKNTDDPEPLKVKAKAPPNMNFGQWFQKFIDDYNLKFPNAPVQYKVNKTDSYRWIFYVKPSFWKRRQFIDPDLNIVENKITEANTIYAKRVSEIISEPERTGDQAVYL</sequence>
<organism evidence="1 2">
    <name type="scientific">Mucilaginibacter lappiensis</name>
    <dbReference type="NCBI Taxonomy" id="354630"/>
    <lineage>
        <taxon>Bacteria</taxon>
        <taxon>Pseudomonadati</taxon>
        <taxon>Bacteroidota</taxon>
        <taxon>Sphingobacteriia</taxon>
        <taxon>Sphingobacteriales</taxon>
        <taxon>Sphingobacteriaceae</taxon>
        <taxon>Mucilaginibacter</taxon>
    </lineage>
</organism>
<dbReference type="InterPro" id="IPR035177">
    <property type="entry name" value="TssN"/>
</dbReference>
<evidence type="ECO:0000313" key="1">
    <source>
        <dbReference type="EMBL" id="MBB6128349.1"/>
    </source>
</evidence>
<dbReference type="STRING" id="354630.SAMN05421821_11469"/>
<dbReference type="EMBL" id="JACHCA010000006">
    <property type="protein sequence ID" value="MBB6128349.1"/>
    <property type="molecule type" value="Genomic_DNA"/>
</dbReference>
<evidence type="ECO:0000313" key="2">
    <source>
        <dbReference type="Proteomes" id="UP000548326"/>
    </source>
</evidence>
<comment type="caution">
    <text evidence="1">The sequence shown here is derived from an EMBL/GenBank/DDBJ whole genome shotgun (WGS) entry which is preliminary data.</text>
</comment>
<dbReference type="OrthoDB" id="1024052at2"/>
<dbReference type="AlphaFoldDB" id="A0A1N7EHE8"/>
<accession>A0A1N7EHE8</accession>
<dbReference type="Proteomes" id="UP000548326">
    <property type="component" value="Unassembled WGS sequence"/>
</dbReference>
<dbReference type="RefSeq" id="WP_076376542.1">
    <property type="nucleotide sequence ID" value="NZ_FTMG01000014.1"/>
</dbReference>
<reference evidence="1 2" key="1">
    <citation type="submission" date="2020-08" db="EMBL/GenBank/DDBJ databases">
        <title>Genomic Encyclopedia of Type Strains, Phase IV (KMG-V): Genome sequencing to study the core and pangenomes of soil and plant-associated prokaryotes.</title>
        <authorList>
            <person name="Whitman W."/>
        </authorList>
    </citation>
    <scope>NUCLEOTIDE SEQUENCE [LARGE SCALE GENOMIC DNA]</scope>
    <source>
        <strain evidence="1 2">MP601</strain>
    </source>
</reference>